<proteinExistence type="predicted"/>
<reference evidence="1 2" key="1">
    <citation type="submission" date="2020-08" db="EMBL/GenBank/DDBJ databases">
        <title>Functional genomics of gut bacteria from endangered species of beetles.</title>
        <authorList>
            <person name="Carlos-Shanley C."/>
        </authorList>
    </citation>
    <scope>NUCLEOTIDE SEQUENCE [LARGE SCALE GENOMIC DNA]</scope>
    <source>
        <strain evidence="1 2">S00142</strain>
    </source>
</reference>
<dbReference type="AlphaFoldDB" id="A0A7W7IWN4"/>
<dbReference type="Proteomes" id="UP000561681">
    <property type="component" value="Unassembled WGS sequence"/>
</dbReference>
<dbReference type="PANTHER" id="PTHR37515:SF2">
    <property type="entry name" value="YALI0C09240P"/>
    <property type="match status" value="1"/>
</dbReference>
<protein>
    <recommendedName>
        <fullName evidence="3">Lipoprotein</fullName>
    </recommendedName>
</protein>
<organism evidence="1 2">
    <name type="scientific">Flavobacterium nitrogenifigens</name>
    <dbReference type="NCBI Taxonomy" id="1617283"/>
    <lineage>
        <taxon>Bacteria</taxon>
        <taxon>Pseudomonadati</taxon>
        <taxon>Bacteroidota</taxon>
        <taxon>Flavobacteriia</taxon>
        <taxon>Flavobacteriales</taxon>
        <taxon>Flavobacteriaceae</taxon>
        <taxon>Flavobacterium</taxon>
    </lineage>
</organism>
<evidence type="ECO:0008006" key="3">
    <source>
        <dbReference type="Google" id="ProtNLM"/>
    </source>
</evidence>
<comment type="caution">
    <text evidence="1">The sequence shown here is derived from an EMBL/GenBank/DDBJ whole genome shotgun (WGS) entry which is preliminary data.</text>
</comment>
<evidence type="ECO:0000313" key="2">
    <source>
        <dbReference type="Proteomes" id="UP000561681"/>
    </source>
</evidence>
<dbReference type="RefSeq" id="WP_184160914.1">
    <property type="nucleotide sequence ID" value="NZ_JACHLD010000002.1"/>
</dbReference>
<sequence length="203" mass="23351">MKFKILVIILAVSFFIGCKNKISQNAISSDEEYEKTLIDRENKAAQNQAKSSGLFVKDISFQIKADKKDFEDGIQPWVNIEKSENELPNLINKDEIVIAEEKITVVIDYPLTNIYKFDLKSKKGFNRELLVQEITKEYQKLYQDEEKSATIKTVPMKERKMYNRNQTNGKYGIWGHDLADLALSSIQVYKENGNTILTLGIES</sequence>
<name>A0A7W7IWN4_9FLAO</name>
<keyword evidence="2" id="KW-1185">Reference proteome</keyword>
<dbReference type="PROSITE" id="PS51257">
    <property type="entry name" value="PROKAR_LIPOPROTEIN"/>
    <property type="match status" value="1"/>
</dbReference>
<dbReference type="EMBL" id="JACHLD010000002">
    <property type="protein sequence ID" value="MBB4801956.1"/>
    <property type="molecule type" value="Genomic_DNA"/>
</dbReference>
<dbReference type="PANTHER" id="PTHR37515">
    <property type="entry name" value="YALI0C09240P"/>
    <property type="match status" value="1"/>
</dbReference>
<accession>A0A7W7IWN4</accession>
<evidence type="ECO:0000313" key="1">
    <source>
        <dbReference type="EMBL" id="MBB4801956.1"/>
    </source>
</evidence>
<gene>
    <name evidence="1" type="ORF">HNP37_002017</name>
</gene>